<dbReference type="WormBase" id="CBG07162">
    <property type="protein sequence ID" value="CBP43232"/>
    <property type="gene ID" value="WBGene00029303"/>
</dbReference>
<evidence type="ECO:0000256" key="2">
    <source>
        <dbReference type="SAM" id="Phobius"/>
    </source>
</evidence>
<dbReference type="KEGG" id="cbr:CBG_07162"/>
<dbReference type="HOGENOM" id="CLU_037161_0_0_1"/>
<dbReference type="InterPro" id="IPR035914">
    <property type="entry name" value="Sperma_CUB_dom_sf"/>
</dbReference>
<reference evidence="5 6" key="2">
    <citation type="journal article" date="2011" name="PLoS Genet.">
        <title>Caenorhabditis briggsae recombinant inbred line genotypes reveal inter-strain incompatibility and the evolution of recombination.</title>
        <authorList>
            <person name="Ross J.A."/>
            <person name="Koboldt D.C."/>
            <person name="Staisch J.E."/>
            <person name="Chamberlin H.M."/>
            <person name="Gupta B.P."/>
            <person name="Miller R.D."/>
            <person name="Baird S.E."/>
            <person name="Haag E.S."/>
        </authorList>
    </citation>
    <scope>NUCLEOTIDE SEQUENCE [LARGE SCALE GENOMIC DNA]</scope>
    <source>
        <strain evidence="5 6">AF16</strain>
    </source>
</reference>
<proteinExistence type="predicted"/>
<dbReference type="AlphaFoldDB" id="A8X3K6"/>
<dbReference type="CTD" id="8574266"/>
<feature type="signal peptide" evidence="3">
    <location>
        <begin position="1"/>
        <end position="20"/>
    </location>
</feature>
<dbReference type="InterPro" id="IPR001304">
    <property type="entry name" value="C-type_lectin-like"/>
</dbReference>
<dbReference type="InterPro" id="IPR016186">
    <property type="entry name" value="C-type_lectin-like/link_sf"/>
</dbReference>
<dbReference type="Pfam" id="PF00059">
    <property type="entry name" value="Lectin_C"/>
    <property type="match status" value="1"/>
</dbReference>
<organism evidence="5 6">
    <name type="scientific">Caenorhabditis briggsae</name>
    <dbReference type="NCBI Taxonomy" id="6238"/>
    <lineage>
        <taxon>Eukaryota</taxon>
        <taxon>Metazoa</taxon>
        <taxon>Ecdysozoa</taxon>
        <taxon>Nematoda</taxon>
        <taxon>Chromadorea</taxon>
        <taxon>Rhabditida</taxon>
        <taxon>Rhabditina</taxon>
        <taxon>Rhabditomorpha</taxon>
        <taxon>Rhabditoidea</taxon>
        <taxon>Rhabditidae</taxon>
        <taxon>Peloderinae</taxon>
        <taxon>Caenorhabditis</taxon>
    </lineage>
</organism>
<dbReference type="PANTHER" id="PTHR22991">
    <property type="entry name" value="PROTEIN CBG13490"/>
    <property type="match status" value="1"/>
</dbReference>
<keyword evidence="2" id="KW-0812">Transmembrane</keyword>
<name>A8X3K6_CAEBR</name>
<protein>
    <submittedName>
        <fullName evidence="5">Protein CBG07162</fullName>
    </submittedName>
</protein>
<feature type="domain" description="C-type lectin" evidence="4">
    <location>
        <begin position="160"/>
        <end position="246"/>
    </location>
</feature>
<gene>
    <name evidence="5 7" type="ORF">CBG07162</name>
    <name evidence="5" type="ORF">CBG_07162</name>
</gene>
<keyword evidence="6" id="KW-1185">Reference proteome</keyword>
<dbReference type="OMA" id="NNFLCKR"/>
<dbReference type="CDD" id="cd00037">
    <property type="entry name" value="CLECT"/>
    <property type="match status" value="1"/>
</dbReference>
<feature type="domain" description="C-type lectin" evidence="4">
    <location>
        <begin position="32"/>
        <end position="146"/>
    </location>
</feature>
<dbReference type="SUPFAM" id="SSF49854">
    <property type="entry name" value="Spermadhesin, CUB domain"/>
    <property type="match status" value="1"/>
</dbReference>
<keyword evidence="2" id="KW-1133">Transmembrane helix</keyword>
<accession>A8X3K6</accession>
<dbReference type="GeneID" id="8574266"/>
<dbReference type="SMART" id="SM00034">
    <property type="entry name" value="CLECT"/>
    <property type="match status" value="1"/>
</dbReference>
<reference evidence="5 6" key="1">
    <citation type="journal article" date="2003" name="PLoS Biol.">
        <title>The genome sequence of Caenorhabditis briggsae: a platform for comparative genomics.</title>
        <authorList>
            <person name="Stein L.D."/>
            <person name="Bao Z."/>
            <person name="Blasiar D."/>
            <person name="Blumenthal T."/>
            <person name="Brent M.R."/>
            <person name="Chen N."/>
            <person name="Chinwalla A."/>
            <person name="Clarke L."/>
            <person name="Clee C."/>
            <person name="Coghlan A."/>
            <person name="Coulson A."/>
            <person name="D'Eustachio P."/>
            <person name="Fitch D.H."/>
            <person name="Fulton L.A."/>
            <person name="Fulton R.E."/>
            <person name="Griffiths-Jones S."/>
            <person name="Harris T.W."/>
            <person name="Hillier L.W."/>
            <person name="Kamath R."/>
            <person name="Kuwabara P.E."/>
            <person name="Mardis E.R."/>
            <person name="Marra M.A."/>
            <person name="Miner T.L."/>
            <person name="Minx P."/>
            <person name="Mullikin J.C."/>
            <person name="Plumb R.W."/>
            <person name="Rogers J."/>
            <person name="Schein J.E."/>
            <person name="Sohrmann M."/>
            <person name="Spieth J."/>
            <person name="Stajich J.E."/>
            <person name="Wei C."/>
            <person name="Willey D."/>
            <person name="Wilson R.K."/>
            <person name="Durbin R."/>
            <person name="Waterston R.H."/>
        </authorList>
    </citation>
    <scope>NUCLEOTIDE SEQUENCE [LARGE SCALE GENOMIC DNA]</scope>
    <source>
        <strain evidence="5 6">AF16</strain>
    </source>
</reference>
<dbReference type="PANTHER" id="PTHR22991:SF43">
    <property type="entry name" value="C-TYPE LECTIN-RELATED"/>
    <property type="match status" value="1"/>
</dbReference>
<evidence type="ECO:0000313" key="6">
    <source>
        <dbReference type="Proteomes" id="UP000008549"/>
    </source>
</evidence>
<feature type="transmembrane region" description="Helical" evidence="2">
    <location>
        <begin position="427"/>
        <end position="460"/>
    </location>
</feature>
<dbReference type="eggNOG" id="KOG4297">
    <property type="taxonomic scope" value="Eukaryota"/>
</dbReference>
<dbReference type="SUPFAM" id="SSF56436">
    <property type="entry name" value="C-type lectin-like"/>
    <property type="match status" value="2"/>
</dbReference>
<keyword evidence="3" id="KW-0732">Signal</keyword>
<evidence type="ECO:0000256" key="3">
    <source>
        <dbReference type="SAM" id="SignalP"/>
    </source>
</evidence>
<evidence type="ECO:0000313" key="5">
    <source>
        <dbReference type="EMBL" id="CAP27216.2"/>
    </source>
</evidence>
<dbReference type="InParanoid" id="A8X3K6"/>
<dbReference type="PROSITE" id="PS50041">
    <property type="entry name" value="C_TYPE_LECTIN_2"/>
    <property type="match status" value="2"/>
</dbReference>
<feature type="chain" id="PRO_5002731691" evidence="3">
    <location>
        <begin position="21"/>
        <end position="477"/>
    </location>
</feature>
<evidence type="ECO:0000256" key="1">
    <source>
        <dbReference type="ARBA" id="ARBA00023157"/>
    </source>
</evidence>
<evidence type="ECO:0000313" key="7">
    <source>
        <dbReference type="WormBase" id="CBG07162"/>
    </source>
</evidence>
<keyword evidence="1" id="KW-1015">Disulfide bond</keyword>
<dbReference type="InterPro" id="IPR016187">
    <property type="entry name" value="CTDL_fold"/>
</dbReference>
<dbReference type="RefSeq" id="XP_002632269.2">
    <property type="nucleotide sequence ID" value="XM_002632223.2"/>
</dbReference>
<dbReference type="Proteomes" id="UP000008549">
    <property type="component" value="Unassembled WGS sequence"/>
</dbReference>
<dbReference type="InterPro" id="IPR050976">
    <property type="entry name" value="Snaclec"/>
</dbReference>
<dbReference type="Gene3D" id="3.10.100.10">
    <property type="entry name" value="Mannose-Binding Protein A, subunit A"/>
    <property type="match status" value="2"/>
</dbReference>
<sequence length="477" mass="53225">MRLSLFTILFTILLPSCLFADIVCPSGFTLINQQKCLKVYTAQVQHLDATKQCTSLGGTLVTIKNAIDNRAVANFAANAGLSNFWIGGFCYTRDEVACFHDDSSGVMTYNSFGAGYPQNNFAIGQCVYMKTSGTSAGQWATNRCHRDTMPYVCEVPLTLEEIDYIKTLYRSSGVDEILLGAQASKPHVFKWIDGSAFGYSYRNPFDNSTENCLKMSVTDELGPNQQMIYGTWSETGCQEVNNFLCKRRIVGKFPQTAEKQKAPVPVHYDITDPSNCNNTMLIAPGTITSFGYGTSPLPGGFCYYKIAAIGAYRVAIHFTDFSTWYNVDVTDQFGENVARLYNSRDPFSVLVESTIAVLTHDADKDASSDRHDFIMQLSSLSTKMEADYAKFDFYDEESGKWIHIADYLESYNNYTNSRPKSTPADTFSFHFSLGLLLIPAVLVVLITLGSMVSFPIHFVVCRKNRDIGKEMKCTFEL</sequence>
<evidence type="ECO:0000259" key="4">
    <source>
        <dbReference type="PROSITE" id="PS50041"/>
    </source>
</evidence>
<dbReference type="EMBL" id="HE600957">
    <property type="protein sequence ID" value="CAP27216.2"/>
    <property type="molecule type" value="Genomic_DNA"/>
</dbReference>
<keyword evidence="2" id="KW-0472">Membrane</keyword>